<gene>
    <name evidence="4 5" type="primary">LOC116412408</name>
</gene>
<dbReference type="RefSeq" id="XP_031762456.1">
    <property type="nucleotide sequence ID" value="XM_031906596.1"/>
</dbReference>
<dbReference type="Proteomes" id="UP000008143">
    <property type="component" value="Chromosome 7"/>
</dbReference>
<dbReference type="AlphaFoldDB" id="A0A8J1K183"/>
<evidence type="ECO:0000313" key="3">
    <source>
        <dbReference type="Proteomes" id="UP000008143"/>
    </source>
</evidence>
<name>A0A8J1K183_XENTR</name>
<dbReference type="OrthoDB" id="10615165at2759"/>
<keyword evidence="2" id="KW-0472">Membrane</keyword>
<proteinExistence type="predicted"/>
<dbReference type="AGR" id="Xenbase:XB-GENE-29098751"/>
<feature type="transmembrane region" description="Helical" evidence="2">
    <location>
        <begin position="129"/>
        <end position="153"/>
    </location>
</feature>
<keyword evidence="2" id="KW-0812">Transmembrane</keyword>
<feature type="transmembrane region" description="Helical" evidence="2">
    <location>
        <begin position="180"/>
        <end position="202"/>
    </location>
</feature>
<evidence type="ECO:0000313" key="5">
    <source>
        <dbReference type="Xenbase" id="XB-GENE-29098751"/>
    </source>
</evidence>
<feature type="region of interest" description="Disordered" evidence="1">
    <location>
        <begin position="62"/>
        <end position="118"/>
    </location>
</feature>
<protein>
    <submittedName>
        <fullName evidence="4">Uncharacterized protein LOC116412408</fullName>
    </submittedName>
</protein>
<evidence type="ECO:0000256" key="2">
    <source>
        <dbReference type="SAM" id="Phobius"/>
    </source>
</evidence>
<reference evidence="4" key="1">
    <citation type="submission" date="2025-08" db="UniProtKB">
        <authorList>
            <consortium name="RefSeq"/>
        </authorList>
    </citation>
    <scope>IDENTIFICATION</scope>
    <source>
        <strain evidence="4">Nigerian</strain>
        <tissue evidence="4">Liver and blood</tissue>
    </source>
</reference>
<evidence type="ECO:0000313" key="4">
    <source>
        <dbReference type="RefSeq" id="XP_031762456.1"/>
    </source>
</evidence>
<keyword evidence="3" id="KW-1185">Reference proteome</keyword>
<accession>A0A8J1K183</accession>
<dbReference type="OMA" id="IWARHRG"/>
<feature type="compositionally biased region" description="Polar residues" evidence="1">
    <location>
        <begin position="62"/>
        <end position="94"/>
    </location>
</feature>
<organism evidence="3 4">
    <name type="scientific">Xenopus tropicalis</name>
    <name type="common">Western clawed frog</name>
    <name type="synonym">Silurana tropicalis</name>
    <dbReference type="NCBI Taxonomy" id="8364"/>
    <lineage>
        <taxon>Eukaryota</taxon>
        <taxon>Metazoa</taxon>
        <taxon>Chordata</taxon>
        <taxon>Craniata</taxon>
        <taxon>Vertebrata</taxon>
        <taxon>Euteleostomi</taxon>
        <taxon>Amphibia</taxon>
        <taxon>Batrachia</taxon>
        <taxon>Anura</taxon>
        <taxon>Pipoidea</taxon>
        <taxon>Pipidae</taxon>
        <taxon>Xenopodinae</taxon>
        <taxon>Xenopus</taxon>
        <taxon>Silurana</taxon>
    </lineage>
</organism>
<dbReference type="Xenbase" id="XB-GENE-29098751">
    <property type="gene designation" value="LOC116412408"/>
</dbReference>
<keyword evidence="2" id="KW-1133">Transmembrane helix</keyword>
<sequence length="225" mass="25405">MGRSRCYRLYRYAEAHVSHIRLGRTMSMEMPRAPGCYPILNEPPPEYDSVYIDPPACESLDPSSIDPTLPQYQPSPQPSTAQDESSRPSPSGNHETPPPYSITNSHHASPRAPARRQLGGTKELRAKNICMVFSFINFLLFPPIGVICVIYSFKVIWARHRGEPDKVKKLSGHLYYLNKYFFYFCLPLGIVIYTTVILAIVFSQKGASSTENSFSSFFSPMDNMP</sequence>
<dbReference type="GeneID" id="116412408"/>
<evidence type="ECO:0000256" key="1">
    <source>
        <dbReference type="SAM" id="MobiDB-lite"/>
    </source>
</evidence>
<dbReference type="KEGG" id="xtr:116412408"/>